<accession>A0A2I1D393</accession>
<proteinExistence type="predicted"/>
<name>A0A2I1D393_ASPC2</name>
<dbReference type="Pfam" id="PF10615">
    <property type="entry name" value="DUF2470"/>
    <property type="match status" value="1"/>
</dbReference>
<dbReference type="PANTHER" id="PTHR37783">
    <property type="entry name" value="MEMBRANE PROTEIN, PUTATIVE (AFU_ORTHOLOGUE AFUA_1G04315)-RELATED"/>
    <property type="match status" value="1"/>
</dbReference>
<dbReference type="InterPro" id="IPR019595">
    <property type="entry name" value="DUF2470"/>
</dbReference>
<feature type="domain" description="DUF2470" evidence="1">
    <location>
        <begin position="12"/>
        <end position="84"/>
    </location>
</feature>
<keyword evidence="3" id="KW-1185">Reference proteome</keyword>
<sequence>MATSSDSRSNKSFIINHMNGDHQDSLALYLRVYCHVSSGTARAAKLEDITLNDLLISVKGTRYTVPLDPPMKSLSETRARVVAMHKECLATLGLSDIVIKEYKLPRGGQIVAFGLCAAFFALFSRRSHFLPGSAVYETVGLDKFPNATEFCHQYQPHLFFGILGCHIVEASLLAWKRLRVHGVPFLSGVWCAWYASTVVEGMSAWVRINGMVKKEQSKREKHQ</sequence>
<dbReference type="PANTHER" id="PTHR37783:SF1">
    <property type="entry name" value="MEMBRANE PROTEIN, PUTATIVE (AFU_ORTHOLOGUE AFUA_1G04315)-RELATED"/>
    <property type="match status" value="1"/>
</dbReference>
<comment type="caution">
    <text evidence="2">The sequence shown here is derived from an EMBL/GenBank/DDBJ whole genome shotgun (WGS) entry which is preliminary data.</text>
</comment>
<protein>
    <submittedName>
        <fullName evidence="2">Integral membrane protein</fullName>
    </submittedName>
</protein>
<evidence type="ECO:0000313" key="3">
    <source>
        <dbReference type="Proteomes" id="UP000234254"/>
    </source>
</evidence>
<dbReference type="Gene3D" id="3.20.180.10">
    <property type="entry name" value="PNP-oxidase-like"/>
    <property type="match status" value="1"/>
</dbReference>
<dbReference type="Proteomes" id="UP000234254">
    <property type="component" value="Unassembled WGS sequence"/>
</dbReference>
<dbReference type="RefSeq" id="XP_024692938.1">
    <property type="nucleotide sequence ID" value="XM_024837207.1"/>
</dbReference>
<dbReference type="OrthoDB" id="5553410at2759"/>
<organism evidence="2 3">
    <name type="scientific">Aspergillus campestris (strain IBT 28561)</name>
    <dbReference type="NCBI Taxonomy" id="1392248"/>
    <lineage>
        <taxon>Eukaryota</taxon>
        <taxon>Fungi</taxon>
        <taxon>Dikarya</taxon>
        <taxon>Ascomycota</taxon>
        <taxon>Pezizomycotina</taxon>
        <taxon>Eurotiomycetes</taxon>
        <taxon>Eurotiomycetidae</taxon>
        <taxon>Eurotiales</taxon>
        <taxon>Aspergillaceae</taxon>
        <taxon>Aspergillus</taxon>
        <taxon>Aspergillus subgen. Circumdati</taxon>
    </lineage>
</organism>
<dbReference type="EMBL" id="MSFM01000006">
    <property type="protein sequence ID" value="PKY04344.1"/>
    <property type="molecule type" value="Genomic_DNA"/>
</dbReference>
<gene>
    <name evidence="2" type="ORF">P168DRAFT_290427</name>
</gene>
<reference evidence="2" key="1">
    <citation type="submission" date="2016-12" db="EMBL/GenBank/DDBJ databases">
        <title>The genomes of Aspergillus section Nigri reveals drivers in fungal speciation.</title>
        <authorList>
            <consortium name="DOE Joint Genome Institute"/>
            <person name="Vesth T.C."/>
            <person name="Nybo J."/>
            <person name="Theobald S."/>
            <person name="Brandl J."/>
            <person name="Frisvad J.C."/>
            <person name="Nielsen K.F."/>
            <person name="Lyhne E.K."/>
            <person name="Kogle M.E."/>
            <person name="Kuo A."/>
            <person name="Riley R."/>
            <person name="Clum A."/>
            <person name="Nolan M."/>
            <person name="Lipzen A."/>
            <person name="Salamov A."/>
            <person name="Henrissat B."/>
            <person name="Wiebenga A."/>
            <person name="De vries R.P."/>
            <person name="Grigoriev I.V."/>
            <person name="Mortensen U.H."/>
            <person name="Andersen M.R."/>
            <person name="Baker S.E."/>
        </authorList>
    </citation>
    <scope>NUCLEOTIDE SEQUENCE</scope>
    <source>
        <strain evidence="2">IBT 28561</strain>
    </source>
</reference>
<evidence type="ECO:0000259" key="1">
    <source>
        <dbReference type="Pfam" id="PF10615"/>
    </source>
</evidence>
<dbReference type="InterPro" id="IPR037119">
    <property type="entry name" value="Haem_oxidase_HugZ-like_sf"/>
</dbReference>
<dbReference type="AlphaFoldDB" id="A0A2I1D393"/>
<dbReference type="VEuPathDB" id="FungiDB:P168DRAFT_290427"/>
<evidence type="ECO:0000313" key="2">
    <source>
        <dbReference type="EMBL" id="PKY04344.1"/>
    </source>
</evidence>
<dbReference type="GeneID" id="36544731"/>